<proteinExistence type="predicted"/>
<dbReference type="Proteomes" id="UP000708148">
    <property type="component" value="Unassembled WGS sequence"/>
</dbReference>
<dbReference type="EMBL" id="CAJHUC010000339">
    <property type="protein sequence ID" value="CAD7695403.1"/>
    <property type="molecule type" value="Genomic_DNA"/>
</dbReference>
<dbReference type="AlphaFoldDB" id="A0A8S1ILA9"/>
<keyword evidence="1" id="KW-0732">Signal</keyword>
<organism evidence="2 3">
    <name type="scientific">Ostreobium quekettii</name>
    <dbReference type="NCBI Taxonomy" id="121088"/>
    <lineage>
        <taxon>Eukaryota</taxon>
        <taxon>Viridiplantae</taxon>
        <taxon>Chlorophyta</taxon>
        <taxon>core chlorophytes</taxon>
        <taxon>Ulvophyceae</taxon>
        <taxon>TCBD clade</taxon>
        <taxon>Bryopsidales</taxon>
        <taxon>Ostreobineae</taxon>
        <taxon>Ostreobiaceae</taxon>
        <taxon>Ostreobium</taxon>
    </lineage>
</organism>
<feature type="signal peptide" evidence="1">
    <location>
        <begin position="1"/>
        <end position="34"/>
    </location>
</feature>
<accession>A0A8S1ILA9</accession>
<sequence length="99" mass="11366">MFAQNAVFTFHRRFRFACFVNCFVLLVKLDGVQPKVCTVPMLKQNLDNVVSSHNNYVQMYLLVADQIQYTGTQGFFADCNLLAFCPDIFQQPIPGHKSR</sequence>
<reference evidence="2" key="1">
    <citation type="submission" date="2020-12" db="EMBL/GenBank/DDBJ databases">
        <authorList>
            <person name="Iha C."/>
        </authorList>
    </citation>
    <scope>NUCLEOTIDE SEQUENCE</scope>
</reference>
<keyword evidence="3" id="KW-1185">Reference proteome</keyword>
<gene>
    <name evidence="2" type="ORF">OSTQU699_LOCUS764</name>
</gene>
<protein>
    <recommendedName>
        <fullName evidence="4">Secreted protein</fullName>
    </recommendedName>
</protein>
<name>A0A8S1ILA9_9CHLO</name>
<evidence type="ECO:0008006" key="4">
    <source>
        <dbReference type="Google" id="ProtNLM"/>
    </source>
</evidence>
<comment type="caution">
    <text evidence="2">The sequence shown here is derived from an EMBL/GenBank/DDBJ whole genome shotgun (WGS) entry which is preliminary data.</text>
</comment>
<evidence type="ECO:0000313" key="2">
    <source>
        <dbReference type="EMBL" id="CAD7695403.1"/>
    </source>
</evidence>
<feature type="chain" id="PRO_5035717220" description="Secreted protein" evidence="1">
    <location>
        <begin position="35"/>
        <end position="99"/>
    </location>
</feature>
<evidence type="ECO:0000256" key="1">
    <source>
        <dbReference type="SAM" id="SignalP"/>
    </source>
</evidence>
<evidence type="ECO:0000313" key="3">
    <source>
        <dbReference type="Proteomes" id="UP000708148"/>
    </source>
</evidence>